<evidence type="ECO:0000313" key="3">
    <source>
        <dbReference type="EMBL" id="EDS32760.1"/>
    </source>
</evidence>
<reference evidence="3" key="1">
    <citation type="submission" date="2007-03" db="EMBL/GenBank/DDBJ databases">
        <title>Annotation of Culex pipiens quinquefasciatus.</title>
        <authorList>
            <consortium name="The Broad Institute Genome Sequencing Platform"/>
            <person name="Atkinson P.W."/>
            <person name="Hemingway J."/>
            <person name="Christensen B.M."/>
            <person name="Higgs S."/>
            <person name="Kodira C."/>
            <person name="Hannick L."/>
            <person name="Megy K."/>
            <person name="O'Leary S."/>
            <person name="Pearson M."/>
            <person name="Haas B.J."/>
            <person name="Mauceli E."/>
            <person name="Wortman J.R."/>
            <person name="Lee N.H."/>
            <person name="Guigo R."/>
            <person name="Stanke M."/>
            <person name="Alvarado L."/>
            <person name="Amedeo P."/>
            <person name="Antoine C.H."/>
            <person name="Arensburger P."/>
            <person name="Bidwell S.L."/>
            <person name="Crawford M."/>
            <person name="Camaro F."/>
            <person name="Devon K."/>
            <person name="Engels R."/>
            <person name="Hammond M."/>
            <person name="Howarth C."/>
            <person name="Koehrsen M."/>
            <person name="Lawson D."/>
            <person name="Montgomery P."/>
            <person name="Nene V."/>
            <person name="Nusbaum C."/>
            <person name="Puiu D."/>
            <person name="Romero-Severson J."/>
            <person name="Severson D.W."/>
            <person name="Shumway M."/>
            <person name="Sisk P."/>
            <person name="Stolte C."/>
            <person name="Zeng Q."/>
            <person name="Eisenstadt E."/>
            <person name="Fraser-Liggett C."/>
            <person name="Strausberg R."/>
            <person name="Galagan J."/>
            <person name="Birren B."/>
            <person name="Collins F.H."/>
        </authorList>
    </citation>
    <scope>NUCLEOTIDE SEQUENCE [LARGE SCALE GENOMIC DNA]</scope>
    <source>
        <strain evidence="3">JHB</strain>
    </source>
</reference>
<dbReference type="InParanoid" id="B0WQ97"/>
<feature type="domain" description="C2H2-type" evidence="2">
    <location>
        <begin position="391"/>
        <end position="411"/>
    </location>
</feature>
<dbReference type="SMART" id="SM00355">
    <property type="entry name" value="ZnF_C2H2"/>
    <property type="match status" value="3"/>
</dbReference>
<protein>
    <submittedName>
        <fullName evidence="3">Predicted protein</fullName>
    </submittedName>
</protein>
<evidence type="ECO:0000259" key="2">
    <source>
        <dbReference type="SMART" id="SM00355"/>
    </source>
</evidence>
<feature type="domain" description="C2H2-type" evidence="2">
    <location>
        <begin position="306"/>
        <end position="333"/>
    </location>
</feature>
<feature type="region of interest" description="Disordered" evidence="1">
    <location>
        <begin position="422"/>
        <end position="453"/>
    </location>
</feature>
<evidence type="ECO:0000313" key="5">
    <source>
        <dbReference type="Proteomes" id="UP000002320"/>
    </source>
</evidence>
<organism>
    <name type="scientific">Culex quinquefasciatus</name>
    <name type="common">Southern house mosquito</name>
    <name type="synonym">Culex pungens</name>
    <dbReference type="NCBI Taxonomy" id="7176"/>
    <lineage>
        <taxon>Eukaryota</taxon>
        <taxon>Metazoa</taxon>
        <taxon>Ecdysozoa</taxon>
        <taxon>Arthropoda</taxon>
        <taxon>Hexapoda</taxon>
        <taxon>Insecta</taxon>
        <taxon>Pterygota</taxon>
        <taxon>Neoptera</taxon>
        <taxon>Endopterygota</taxon>
        <taxon>Diptera</taxon>
        <taxon>Nematocera</taxon>
        <taxon>Culicoidea</taxon>
        <taxon>Culicidae</taxon>
        <taxon>Culicinae</taxon>
        <taxon>Culicini</taxon>
        <taxon>Culex</taxon>
        <taxon>Culex</taxon>
    </lineage>
</organism>
<dbReference type="EnsemblMetazoa" id="CPIJ009219-RA">
    <property type="protein sequence ID" value="CPIJ009219-PA"/>
    <property type="gene ID" value="CPIJ009219"/>
</dbReference>
<dbReference type="VEuPathDB" id="VectorBase:CPIJ009219"/>
<dbReference type="VEuPathDB" id="VectorBase:CQUJHB008627"/>
<name>B0WQ97_CULQU</name>
<accession>B0WQ97</accession>
<feature type="domain" description="C2H2-type" evidence="2">
    <location>
        <begin position="156"/>
        <end position="180"/>
    </location>
</feature>
<feature type="compositionally biased region" description="Basic and acidic residues" evidence="1">
    <location>
        <begin position="435"/>
        <end position="453"/>
    </location>
</feature>
<evidence type="ECO:0000256" key="1">
    <source>
        <dbReference type="SAM" id="MobiDB-lite"/>
    </source>
</evidence>
<gene>
    <name evidence="4" type="primary">6041654</name>
    <name evidence="3" type="ORF">CpipJ_CPIJ009219</name>
</gene>
<sequence length="453" mass="51932">MDTSVFQVSAVEIKDEPESDEEAFEAMEFVEIDGIQLVDQIKTECDKEAEECSEDVILYLETKLKEIAQNNAQEGFQLQISDREYLALSVRKIFFMARLTKLVQGYCSKSLRLYKVCDGCGFKAIQEKDMDKHFEGCPNESYHHALGTFVAVAKYLQCGTCCYRSSVRYNILRHQKKLGHVGIKKVVEGSSTVEESLEINSQEIIKSLQTKLEQEAKKGRKDFLLRISKEELAAISETKFSIITRLSNTVRSHCDKDVKHYQVCDGCAFKASRADDMKQHFESRSCFSYYDAIGTCPKRNRRAALLQCNNCDFKTDQSGNMRRHLASKRANVHQKYQNGSLHRYISCRVLTAAYNAIEHQKSSHPDVLQVLHRSSKLGTDYDVPVDELGTMNCEDCGKVFNQYYYMTRHIANGCPVLRKRKTEENARGKRKYQRRAREVGKATEIEAEPVERC</sequence>
<dbReference type="InterPro" id="IPR013087">
    <property type="entry name" value="Znf_C2H2_type"/>
</dbReference>
<proteinExistence type="predicted"/>
<dbReference type="Pfam" id="PF13909">
    <property type="entry name" value="zf-H2C2_5"/>
    <property type="match status" value="1"/>
</dbReference>
<dbReference type="KEGG" id="cqu:CpipJ_CPIJ009219"/>
<dbReference type="HOGENOM" id="CLU_604475_0_0_1"/>
<evidence type="ECO:0000313" key="4">
    <source>
        <dbReference type="EnsemblMetazoa" id="CPIJ009219-PA"/>
    </source>
</evidence>
<keyword evidence="5" id="KW-1185">Reference proteome</keyword>
<dbReference type="AlphaFoldDB" id="B0WQ97"/>
<dbReference type="EMBL" id="DS232037">
    <property type="protein sequence ID" value="EDS32760.1"/>
    <property type="molecule type" value="Genomic_DNA"/>
</dbReference>
<reference evidence="4" key="2">
    <citation type="submission" date="2020-05" db="UniProtKB">
        <authorList>
            <consortium name="EnsemblMetazoa"/>
        </authorList>
    </citation>
    <scope>IDENTIFICATION</scope>
    <source>
        <strain evidence="4">JHB</strain>
    </source>
</reference>
<dbReference type="Proteomes" id="UP000002320">
    <property type="component" value="Unassembled WGS sequence"/>
</dbReference>